<name>A0A9P7EK25_9AGAM</name>
<keyword evidence="2" id="KW-0560">Oxidoreductase</keyword>
<dbReference type="OrthoDB" id="3687641at2759"/>
<reference evidence="5" key="1">
    <citation type="journal article" date="2020" name="New Phytol.">
        <title>Comparative genomics reveals dynamic genome evolution in host specialist ectomycorrhizal fungi.</title>
        <authorList>
            <person name="Lofgren L.A."/>
            <person name="Nguyen N.H."/>
            <person name="Vilgalys R."/>
            <person name="Ruytinx J."/>
            <person name="Liao H.L."/>
            <person name="Branco S."/>
            <person name="Kuo A."/>
            <person name="LaButti K."/>
            <person name="Lipzen A."/>
            <person name="Andreopoulos W."/>
            <person name="Pangilinan J."/>
            <person name="Riley R."/>
            <person name="Hundley H."/>
            <person name="Na H."/>
            <person name="Barry K."/>
            <person name="Grigoriev I.V."/>
            <person name="Stajich J.E."/>
            <person name="Kennedy P.G."/>
        </authorList>
    </citation>
    <scope>NUCLEOTIDE SEQUENCE</scope>
    <source>
        <strain evidence="5">MN1</strain>
    </source>
</reference>
<keyword evidence="4" id="KW-0812">Transmembrane</keyword>
<dbReference type="Pfam" id="PF11807">
    <property type="entry name" value="UstYa"/>
    <property type="match status" value="1"/>
</dbReference>
<comment type="pathway">
    <text evidence="1">Mycotoxin biosynthesis.</text>
</comment>
<dbReference type="AlphaFoldDB" id="A0A9P7EK25"/>
<dbReference type="GO" id="GO:0043386">
    <property type="term" value="P:mycotoxin biosynthetic process"/>
    <property type="evidence" value="ECO:0007669"/>
    <property type="project" value="InterPro"/>
</dbReference>
<comment type="caution">
    <text evidence="5">The sequence shown here is derived from an EMBL/GenBank/DDBJ whole genome shotgun (WGS) entry which is preliminary data.</text>
</comment>
<feature type="transmembrane region" description="Helical" evidence="4">
    <location>
        <begin position="12"/>
        <end position="33"/>
    </location>
</feature>
<evidence type="ECO:0000256" key="3">
    <source>
        <dbReference type="ARBA" id="ARBA00035112"/>
    </source>
</evidence>
<evidence type="ECO:0000313" key="5">
    <source>
        <dbReference type="EMBL" id="KAG1823594.1"/>
    </source>
</evidence>
<keyword evidence="6" id="KW-1185">Reference proteome</keyword>
<dbReference type="PANTHER" id="PTHR33365">
    <property type="entry name" value="YALI0B05434P"/>
    <property type="match status" value="1"/>
</dbReference>
<accession>A0A9P7EK25</accession>
<evidence type="ECO:0000313" key="6">
    <source>
        <dbReference type="Proteomes" id="UP000807769"/>
    </source>
</evidence>
<gene>
    <name evidence="5" type="ORF">BJ212DRAFT_1262039</name>
</gene>
<evidence type="ECO:0008006" key="7">
    <source>
        <dbReference type="Google" id="ProtNLM"/>
    </source>
</evidence>
<proteinExistence type="inferred from homology"/>
<dbReference type="PANTHER" id="PTHR33365:SF11">
    <property type="entry name" value="TAT PATHWAY SIGNAL SEQUENCE"/>
    <property type="match status" value="1"/>
</dbReference>
<evidence type="ECO:0000256" key="1">
    <source>
        <dbReference type="ARBA" id="ARBA00004685"/>
    </source>
</evidence>
<sequence length="195" mass="22054">MLNNLTRRSSEILRVFWHGALVISILLNILTMLRLQPPSVDDGQYTYIGEDHPTELPLRLDTVALTFNSSEHYGTSDIMAWSDWKSLDHFPRGQGFVRLGPNGRLFGVSMFHQIHCLQMIRLALINGPNGHSGHCLNILRQAILCNSDITLDPLFTDPDGSMTATDGLGVTHFCRDWSQVYAYVIENQKGPMWEE</sequence>
<dbReference type="Proteomes" id="UP000807769">
    <property type="component" value="Unassembled WGS sequence"/>
</dbReference>
<organism evidence="5 6">
    <name type="scientific">Suillus subaureus</name>
    <dbReference type="NCBI Taxonomy" id="48587"/>
    <lineage>
        <taxon>Eukaryota</taxon>
        <taxon>Fungi</taxon>
        <taxon>Dikarya</taxon>
        <taxon>Basidiomycota</taxon>
        <taxon>Agaricomycotina</taxon>
        <taxon>Agaricomycetes</taxon>
        <taxon>Agaricomycetidae</taxon>
        <taxon>Boletales</taxon>
        <taxon>Suillineae</taxon>
        <taxon>Suillaceae</taxon>
        <taxon>Suillus</taxon>
    </lineage>
</organism>
<evidence type="ECO:0000256" key="4">
    <source>
        <dbReference type="SAM" id="Phobius"/>
    </source>
</evidence>
<dbReference type="InterPro" id="IPR021765">
    <property type="entry name" value="UstYa-like"/>
</dbReference>
<dbReference type="RefSeq" id="XP_041197654.1">
    <property type="nucleotide sequence ID" value="XM_041330237.1"/>
</dbReference>
<keyword evidence="4" id="KW-0472">Membrane</keyword>
<evidence type="ECO:0000256" key="2">
    <source>
        <dbReference type="ARBA" id="ARBA00023002"/>
    </source>
</evidence>
<dbReference type="GeneID" id="64624254"/>
<comment type="similarity">
    <text evidence="3">Belongs to the ustYa family.</text>
</comment>
<dbReference type="GO" id="GO:0016491">
    <property type="term" value="F:oxidoreductase activity"/>
    <property type="evidence" value="ECO:0007669"/>
    <property type="project" value="UniProtKB-KW"/>
</dbReference>
<keyword evidence="4" id="KW-1133">Transmembrane helix</keyword>
<dbReference type="EMBL" id="JABBWG010000004">
    <property type="protein sequence ID" value="KAG1823594.1"/>
    <property type="molecule type" value="Genomic_DNA"/>
</dbReference>
<protein>
    <recommendedName>
        <fullName evidence="7">Oxidase ustYa</fullName>
    </recommendedName>
</protein>